<keyword evidence="6" id="KW-1185">Reference proteome</keyword>
<dbReference type="AlphaFoldDB" id="A0AAV2Z598"/>
<dbReference type="Pfam" id="PF00120">
    <property type="entry name" value="Gln-synt_C"/>
    <property type="match status" value="1"/>
</dbReference>
<dbReference type="InterPro" id="IPR036651">
    <property type="entry name" value="Gln_synt_N_sf"/>
</dbReference>
<name>A0AAV2Z598_9STRA</name>
<proteinExistence type="inferred from homology"/>
<accession>A0AAV2Z598</accession>
<keyword evidence="1" id="KW-0436">Ligase</keyword>
<protein>
    <recommendedName>
        <fullName evidence="4">GS catalytic domain-containing protein</fullName>
    </recommendedName>
</protein>
<comment type="caution">
    <text evidence="5">The sequence shown here is derived from an EMBL/GenBank/DDBJ whole genome shotgun (WGS) entry which is preliminary data.</text>
</comment>
<reference evidence="5" key="1">
    <citation type="submission" date="2022-11" db="EMBL/GenBank/DDBJ databases">
        <authorList>
            <person name="Morgan W.R."/>
            <person name="Tartar A."/>
        </authorList>
    </citation>
    <scope>NUCLEOTIDE SEQUENCE</scope>
    <source>
        <strain evidence="5">ARSEF 373</strain>
    </source>
</reference>
<gene>
    <name evidence="5" type="ORF">N0F65_011003</name>
</gene>
<dbReference type="InterPro" id="IPR014746">
    <property type="entry name" value="Gln_synth/guanido_kin_cat_dom"/>
</dbReference>
<dbReference type="SUPFAM" id="SSF55931">
    <property type="entry name" value="Glutamine synthetase/guanido kinase"/>
    <property type="match status" value="1"/>
</dbReference>
<sequence>MTCERKPETSQDKPPHVCTMWVDNANMTRVRLVPRARFEARNFQVSLTTAMQSMPCMYDVPFETPVGEVQIIPERAHMYTASWLSDATICFGDMTKYGQPWAHCPRTFLRRQLTTLREKHGIAPTVGFEMEFQLLSPDTNEPVDTSLYCDTHALHQKGNWRVLKRIVEVLQTELNIPVHQYHPESASGQFEISIGTFGADDEAEDVEAIVRAVDKLVLARQTVHGVAAEFDYRATFVPKLRLNEAGSAAHLHLGLLDVSTPLSEDTLFEADSAKAQAFLAGVLQELPHISILLAATYNSYERLQPKCWAGAYQCYGYENREAPIRLICSELGNFARVNHFEVKTLDATANPYVAVGAVLAAGMIGLENNLPLPPPVNVDPETLPEGERPQPLPRSIDEAVASFQARADVWRSVLSPSYFDLLVQLRSAEAEFHGNLIDQFGNRTKLLAELTKRY</sequence>
<dbReference type="PANTHER" id="PTHR43785:SF2">
    <property type="entry name" value="TYPE-1 GLUTAMINE SYNTHETASE 1"/>
    <property type="match status" value="1"/>
</dbReference>
<dbReference type="GO" id="GO:0006542">
    <property type="term" value="P:glutamine biosynthetic process"/>
    <property type="evidence" value="ECO:0007669"/>
    <property type="project" value="InterPro"/>
</dbReference>
<dbReference type="SMART" id="SM01230">
    <property type="entry name" value="Gln-synt_C"/>
    <property type="match status" value="1"/>
</dbReference>
<organism evidence="5 6">
    <name type="scientific">Lagenidium giganteum</name>
    <dbReference type="NCBI Taxonomy" id="4803"/>
    <lineage>
        <taxon>Eukaryota</taxon>
        <taxon>Sar</taxon>
        <taxon>Stramenopiles</taxon>
        <taxon>Oomycota</taxon>
        <taxon>Peronosporomycetes</taxon>
        <taxon>Pythiales</taxon>
        <taxon>Pythiaceae</taxon>
    </lineage>
</organism>
<dbReference type="EMBL" id="DAKRPA010000030">
    <property type="protein sequence ID" value="DBA02531.1"/>
    <property type="molecule type" value="Genomic_DNA"/>
</dbReference>
<dbReference type="PANTHER" id="PTHR43785">
    <property type="entry name" value="GAMMA-GLUTAMYLPUTRESCINE SYNTHETASE"/>
    <property type="match status" value="1"/>
</dbReference>
<evidence type="ECO:0000313" key="6">
    <source>
        <dbReference type="Proteomes" id="UP001146120"/>
    </source>
</evidence>
<dbReference type="PROSITE" id="PS51987">
    <property type="entry name" value="GS_CATALYTIC"/>
    <property type="match status" value="1"/>
</dbReference>
<dbReference type="GO" id="GO:0004356">
    <property type="term" value="F:glutamine synthetase activity"/>
    <property type="evidence" value="ECO:0007669"/>
    <property type="project" value="InterPro"/>
</dbReference>
<evidence type="ECO:0000256" key="1">
    <source>
        <dbReference type="ARBA" id="ARBA00022598"/>
    </source>
</evidence>
<evidence type="ECO:0000259" key="4">
    <source>
        <dbReference type="PROSITE" id="PS51987"/>
    </source>
</evidence>
<evidence type="ECO:0000256" key="2">
    <source>
        <dbReference type="PROSITE-ProRule" id="PRU01331"/>
    </source>
</evidence>
<dbReference type="Gene3D" id="3.30.590.10">
    <property type="entry name" value="Glutamine synthetase/guanido kinase, catalytic domain"/>
    <property type="match status" value="1"/>
</dbReference>
<evidence type="ECO:0000256" key="3">
    <source>
        <dbReference type="RuleBase" id="RU000384"/>
    </source>
</evidence>
<comment type="similarity">
    <text evidence="2 3">Belongs to the glutamine synthetase family.</text>
</comment>
<reference evidence="5" key="2">
    <citation type="journal article" date="2023" name="Microbiol Resour">
        <title>Decontamination and Annotation of the Draft Genome Sequence of the Oomycete Lagenidium giganteum ARSEF 373.</title>
        <authorList>
            <person name="Morgan W.R."/>
            <person name="Tartar A."/>
        </authorList>
    </citation>
    <scope>NUCLEOTIDE SEQUENCE</scope>
    <source>
        <strain evidence="5">ARSEF 373</strain>
    </source>
</reference>
<feature type="domain" description="GS catalytic" evidence="4">
    <location>
        <begin position="105"/>
        <end position="454"/>
    </location>
</feature>
<dbReference type="Gene3D" id="3.10.20.70">
    <property type="entry name" value="Glutamine synthetase, N-terminal domain"/>
    <property type="match status" value="1"/>
</dbReference>
<evidence type="ECO:0000313" key="5">
    <source>
        <dbReference type="EMBL" id="DBA02531.1"/>
    </source>
</evidence>
<dbReference type="InterPro" id="IPR008146">
    <property type="entry name" value="Gln_synth_cat_dom"/>
</dbReference>
<dbReference type="Proteomes" id="UP001146120">
    <property type="component" value="Unassembled WGS sequence"/>
</dbReference>